<dbReference type="AlphaFoldDB" id="A0A7H8N4K3"/>
<name>A0A7H8N4K3_9ACTN</name>
<organism evidence="5 6">
    <name type="scientific">Streptomyces buecherae</name>
    <dbReference type="NCBI Taxonomy" id="2763006"/>
    <lineage>
        <taxon>Bacteria</taxon>
        <taxon>Bacillati</taxon>
        <taxon>Actinomycetota</taxon>
        <taxon>Actinomycetes</taxon>
        <taxon>Kitasatosporales</taxon>
        <taxon>Streptomycetaceae</taxon>
        <taxon>Streptomyces</taxon>
    </lineage>
</organism>
<dbReference type="GO" id="GO:0005524">
    <property type="term" value="F:ATP binding"/>
    <property type="evidence" value="ECO:0007669"/>
    <property type="project" value="UniProtKB-KW"/>
</dbReference>
<keyword evidence="1" id="KW-0813">Transport</keyword>
<gene>
    <name evidence="5" type="ORF">HUT08_07160</name>
</gene>
<dbReference type="SUPFAM" id="SSF52540">
    <property type="entry name" value="P-loop containing nucleoside triphosphate hydrolases"/>
    <property type="match status" value="1"/>
</dbReference>
<dbReference type="InterPro" id="IPR017871">
    <property type="entry name" value="ABC_transporter-like_CS"/>
</dbReference>
<dbReference type="EMBL" id="CP054929">
    <property type="protein sequence ID" value="QKW49359.1"/>
    <property type="molecule type" value="Genomic_DNA"/>
</dbReference>
<evidence type="ECO:0000259" key="4">
    <source>
        <dbReference type="PROSITE" id="PS50893"/>
    </source>
</evidence>
<accession>A0A7H8N4K3</accession>
<keyword evidence="3 5" id="KW-0067">ATP-binding</keyword>
<protein>
    <submittedName>
        <fullName evidence="5">ABC transporter ATP-binding protein</fullName>
    </submittedName>
</protein>
<dbReference type="Proteomes" id="UP000509303">
    <property type="component" value="Chromosome"/>
</dbReference>
<dbReference type="SMART" id="SM00382">
    <property type="entry name" value="AAA"/>
    <property type="match status" value="1"/>
</dbReference>
<dbReference type="RefSeq" id="WP_176161093.1">
    <property type="nucleotide sequence ID" value="NZ_CP054929.1"/>
</dbReference>
<dbReference type="InterPro" id="IPR003593">
    <property type="entry name" value="AAA+_ATPase"/>
</dbReference>
<dbReference type="PROSITE" id="PS50893">
    <property type="entry name" value="ABC_TRANSPORTER_2"/>
    <property type="match status" value="1"/>
</dbReference>
<keyword evidence="6" id="KW-1185">Reference proteome</keyword>
<feature type="domain" description="ABC transporter" evidence="4">
    <location>
        <begin position="13"/>
        <end position="237"/>
    </location>
</feature>
<evidence type="ECO:0000256" key="3">
    <source>
        <dbReference type="ARBA" id="ARBA00022840"/>
    </source>
</evidence>
<dbReference type="InterPro" id="IPR003439">
    <property type="entry name" value="ABC_transporter-like_ATP-bd"/>
</dbReference>
<evidence type="ECO:0000256" key="1">
    <source>
        <dbReference type="ARBA" id="ARBA00022448"/>
    </source>
</evidence>
<dbReference type="GO" id="GO:0016887">
    <property type="term" value="F:ATP hydrolysis activity"/>
    <property type="evidence" value="ECO:0007669"/>
    <property type="project" value="InterPro"/>
</dbReference>
<reference evidence="5 6" key="1">
    <citation type="submission" date="2020-06" db="EMBL/GenBank/DDBJ databases">
        <title>Genome mining for natural products.</title>
        <authorList>
            <person name="Zhang B."/>
            <person name="Shi J."/>
            <person name="Ge H."/>
        </authorList>
    </citation>
    <scope>NUCLEOTIDE SEQUENCE [LARGE SCALE GENOMIC DNA]</scope>
    <source>
        <strain evidence="5 6">NA00687</strain>
    </source>
</reference>
<dbReference type="PROSITE" id="PS00211">
    <property type="entry name" value="ABC_TRANSPORTER_1"/>
    <property type="match status" value="1"/>
</dbReference>
<dbReference type="Pfam" id="PF00005">
    <property type="entry name" value="ABC_tran"/>
    <property type="match status" value="1"/>
</dbReference>
<dbReference type="PANTHER" id="PTHR42939">
    <property type="entry name" value="ABC TRANSPORTER ATP-BINDING PROTEIN ALBC-RELATED"/>
    <property type="match status" value="1"/>
</dbReference>
<proteinExistence type="predicted"/>
<dbReference type="CDD" id="cd03230">
    <property type="entry name" value="ABC_DR_subfamily_A"/>
    <property type="match status" value="1"/>
</dbReference>
<dbReference type="Gene3D" id="3.40.50.300">
    <property type="entry name" value="P-loop containing nucleotide triphosphate hydrolases"/>
    <property type="match status" value="1"/>
</dbReference>
<evidence type="ECO:0000256" key="2">
    <source>
        <dbReference type="ARBA" id="ARBA00022741"/>
    </source>
</evidence>
<dbReference type="InterPro" id="IPR027417">
    <property type="entry name" value="P-loop_NTPase"/>
</dbReference>
<evidence type="ECO:0000313" key="5">
    <source>
        <dbReference type="EMBL" id="QKW49359.1"/>
    </source>
</evidence>
<keyword evidence="2" id="KW-0547">Nucleotide-binding</keyword>
<dbReference type="PANTHER" id="PTHR42939:SF1">
    <property type="entry name" value="ABC TRANSPORTER ATP-BINDING PROTEIN ALBC-RELATED"/>
    <property type="match status" value="1"/>
</dbReference>
<sequence length="321" mass="33975">MTSEYAGDPGAAIVARGLGKRYRQTWALREVTLRLPAGRICAVIGPNGSGKSTLLAMAAGLLAPTTGSLRLFGEARSTPATRRRVAYVAQDKPLFPRLTVAETLRFGRELNPGWDQAVAERVLRDVDIPTGARISALSGGQRTCVALALALGKRADLLLLDEPMADQDPLRRSRMMGALMAEAAEHGTTVVIATHVLAELDGVSDHLWLFGAGRLRLAGDTEAIQSAHALVTGARRDGERAGDRASNPGLPPELAARAVVEARATGRQLTALVRPGGTELEGEWITREPSVEEILLGYLRNPTAPPLLLDGGPTDAPEVAA</sequence>
<evidence type="ECO:0000313" key="6">
    <source>
        <dbReference type="Proteomes" id="UP000509303"/>
    </source>
</evidence>
<dbReference type="InterPro" id="IPR051782">
    <property type="entry name" value="ABC_Transporter_VariousFunc"/>
</dbReference>